<evidence type="ECO:0000256" key="1">
    <source>
        <dbReference type="SAM" id="Phobius"/>
    </source>
</evidence>
<protein>
    <submittedName>
        <fullName evidence="2">Uncharacterized protein</fullName>
    </submittedName>
</protein>
<keyword evidence="1" id="KW-0472">Membrane</keyword>
<keyword evidence="1" id="KW-0812">Transmembrane</keyword>
<proteinExistence type="predicted"/>
<accession>X1PQZ8</accession>
<organism evidence="2">
    <name type="scientific">marine sediment metagenome</name>
    <dbReference type="NCBI Taxonomy" id="412755"/>
    <lineage>
        <taxon>unclassified sequences</taxon>
        <taxon>metagenomes</taxon>
        <taxon>ecological metagenomes</taxon>
    </lineage>
</organism>
<dbReference type="AlphaFoldDB" id="X1PQZ8"/>
<evidence type="ECO:0000313" key="2">
    <source>
        <dbReference type="EMBL" id="GAI33329.1"/>
    </source>
</evidence>
<feature type="transmembrane region" description="Helical" evidence="1">
    <location>
        <begin position="12"/>
        <end position="30"/>
    </location>
</feature>
<sequence>MSRLRKFTGQLSYWFNWIAGGGLVVMMLLTC</sequence>
<dbReference type="EMBL" id="BARV01030992">
    <property type="protein sequence ID" value="GAI33329.1"/>
    <property type="molecule type" value="Genomic_DNA"/>
</dbReference>
<comment type="caution">
    <text evidence="2">The sequence shown here is derived from an EMBL/GenBank/DDBJ whole genome shotgun (WGS) entry which is preliminary data.</text>
</comment>
<gene>
    <name evidence="2" type="ORF">S06H3_49110</name>
</gene>
<feature type="non-terminal residue" evidence="2">
    <location>
        <position position="31"/>
    </location>
</feature>
<keyword evidence="1" id="KW-1133">Transmembrane helix</keyword>
<reference evidence="2" key="1">
    <citation type="journal article" date="2014" name="Front. Microbiol.">
        <title>High frequency of phylogenetically diverse reductive dehalogenase-homologous genes in deep subseafloor sedimentary metagenomes.</title>
        <authorList>
            <person name="Kawai M."/>
            <person name="Futagami T."/>
            <person name="Toyoda A."/>
            <person name="Takaki Y."/>
            <person name="Nishi S."/>
            <person name="Hori S."/>
            <person name="Arai W."/>
            <person name="Tsubouchi T."/>
            <person name="Morono Y."/>
            <person name="Uchiyama I."/>
            <person name="Ito T."/>
            <person name="Fujiyama A."/>
            <person name="Inagaki F."/>
            <person name="Takami H."/>
        </authorList>
    </citation>
    <scope>NUCLEOTIDE SEQUENCE</scope>
    <source>
        <strain evidence="2">Expedition CK06-06</strain>
    </source>
</reference>
<name>X1PQZ8_9ZZZZ</name>